<reference evidence="3" key="1">
    <citation type="submission" date="2016-06" db="UniProtKB">
        <authorList>
            <consortium name="WormBaseParasite"/>
        </authorList>
    </citation>
    <scope>IDENTIFICATION</scope>
</reference>
<name>A0A183EXP8_9BILA</name>
<proteinExistence type="predicted"/>
<dbReference type="AlphaFoldDB" id="A0A183EXP8"/>
<dbReference type="SUPFAM" id="SSF81665">
    <property type="entry name" value="Calcium ATPase, transmembrane domain M"/>
    <property type="match status" value="1"/>
</dbReference>
<dbReference type="EMBL" id="UYRT01106634">
    <property type="protein sequence ID" value="VDN44605.1"/>
    <property type="molecule type" value="Genomic_DNA"/>
</dbReference>
<dbReference type="Proteomes" id="UP000271098">
    <property type="component" value="Unassembled WGS sequence"/>
</dbReference>
<organism evidence="3">
    <name type="scientific">Gongylonema pulchrum</name>
    <dbReference type="NCBI Taxonomy" id="637853"/>
    <lineage>
        <taxon>Eukaryota</taxon>
        <taxon>Metazoa</taxon>
        <taxon>Ecdysozoa</taxon>
        <taxon>Nematoda</taxon>
        <taxon>Chromadorea</taxon>
        <taxon>Rhabditida</taxon>
        <taxon>Spirurina</taxon>
        <taxon>Spiruromorpha</taxon>
        <taxon>Spiruroidea</taxon>
        <taxon>Gongylonematidae</taxon>
        <taxon>Gongylonema</taxon>
    </lineage>
</organism>
<dbReference type="OrthoDB" id="48943at2759"/>
<evidence type="ECO:0000313" key="3">
    <source>
        <dbReference type="WBParaSite" id="GPUH_0002576901-mRNA-1"/>
    </source>
</evidence>
<sequence>MLGPFRDEHMNLAFRPVRCMIAGAGLQPALPVPGFRMTDVSSLRYFTYKKLMHLWYPDEERFVPIDSLETDVSDQRFKLSVSVWFTDEYEIYASVIVAMTVLSITLDVYQTRKQEKKLRSMVHSSAIVQVLREGSPPANICSEE</sequence>
<evidence type="ECO:0000313" key="1">
    <source>
        <dbReference type="EMBL" id="VDN44605.1"/>
    </source>
</evidence>
<gene>
    <name evidence="1" type="ORF">GPUH_LOCUS25741</name>
</gene>
<protein>
    <submittedName>
        <fullName evidence="3">Neur_chan_LBD domain-containing protein</fullName>
    </submittedName>
</protein>
<accession>A0A183EXP8</accession>
<dbReference type="WBParaSite" id="GPUH_0002576901-mRNA-1">
    <property type="protein sequence ID" value="GPUH_0002576901-mRNA-1"/>
    <property type="gene ID" value="GPUH_0002576901"/>
</dbReference>
<dbReference type="InterPro" id="IPR023298">
    <property type="entry name" value="ATPase_P-typ_TM_dom_sf"/>
</dbReference>
<reference evidence="1 2" key="2">
    <citation type="submission" date="2018-11" db="EMBL/GenBank/DDBJ databases">
        <authorList>
            <consortium name="Pathogen Informatics"/>
        </authorList>
    </citation>
    <scope>NUCLEOTIDE SEQUENCE [LARGE SCALE GENOMIC DNA]</scope>
</reference>
<evidence type="ECO:0000313" key="2">
    <source>
        <dbReference type="Proteomes" id="UP000271098"/>
    </source>
</evidence>
<keyword evidence="2" id="KW-1185">Reference proteome</keyword>